<feature type="domain" description="Carbohydrate-binding/sugar hydrolysis" evidence="4">
    <location>
        <begin position="78"/>
        <end position="238"/>
    </location>
</feature>
<dbReference type="InterPro" id="IPR006633">
    <property type="entry name" value="Carb-bd_sugar_hydrolysis-dom"/>
</dbReference>
<dbReference type="PANTHER" id="PTHR40088">
    <property type="entry name" value="PECTATE LYASE (EUROFUNG)"/>
    <property type="match status" value="1"/>
</dbReference>
<dbReference type="PANTHER" id="PTHR40088:SF2">
    <property type="entry name" value="SECRETED SUGAR HYDROLASE"/>
    <property type="match status" value="1"/>
</dbReference>
<evidence type="ECO:0000313" key="6">
    <source>
        <dbReference type="Proteomes" id="UP000219356"/>
    </source>
</evidence>
<dbReference type="AlphaFoldDB" id="A0A285N141"/>
<accession>A0A285N141</accession>
<dbReference type="OrthoDB" id="9795486at2"/>
<dbReference type="SMART" id="SM00722">
    <property type="entry name" value="CASH"/>
    <property type="match status" value="1"/>
</dbReference>
<dbReference type="RefSeq" id="WP_097038353.1">
    <property type="nucleotide sequence ID" value="NZ_OBEK01000001.1"/>
</dbReference>
<dbReference type="GO" id="GO:0016837">
    <property type="term" value="F:carbon-oxygen lyase activity, acting on polysaccharides"/>
    <property type="evidence" value="ECO:0007669"/>
    <property type="project" value="TreeGrafter"/>
</dbReference>
<proteinExistence type="predicted"/>
<evidence type="ECO:0000259" key="4">
    <source>
        <dbReference type="SMART" id="SM00722"/>
    </source>
</evidence>
<evidence type="ECO:0000256" key="2">
    <source>
        <dbReference type="ARBA" id="ARBA00022525"/>
    </source>
</evidence>
<dbReference type="InterPro" id="IPR012334">
    <property type="entry name" value="Pectin_lyas_fold"/>
</dbReference>
<protein>
    <submittedName>
        <fullName evidence="5">Right handed beta helix region</fullName>
    </submittedName>
</protein>
<dbReference type="InterPro" id="IPR011050">
    <property type="entry name" value="Pectin_lyase_fold/virulence"/>
</dbReference>
<dbReference type="EMBL" id="OBEK01000001">
    <property type="protein sequence ID" value="SNZ02643.1"/>
    <property type="molecule type" value="Genomic_DNA"/>
</dbReference>
<sequence>MRLSILIAIVLCLIGAVIYAITANNEKEVAAVTISKQLFVATDGDDENDGTKENPLRTIQAAVDQAKAGTTIYIRGGTYFGSVEVNHSGKKAKPLIIRNYDNEKVIISGRDLEPEEDTALLHIDSQSYVTIQGLTVQDLKTNASDLAVMGIYVTGKSNHITIIQNYIQHIETTSDEGNAHGIAVYGTGEMKQIQIMDNVVEELTLGASEAVVLNGNIDGFTISGNRVRNNNNIGIDLIGYEGVAEDPEADYVRNGTVESNMVHNNSSYGNPAYSEEYAAGGIYIDGAHNVTVQHNRVFRNDIGIEATSEHKGRYADNIKITKNEVYENHYTGISIGGYDKGRGGTKNASITYNVLYQNDTEDLYGGQLLLQHDIQDNTISHNVFTASKTGLFIANDYQTNTNTYLDRNVYEEEQNLDVSWTWKQAEYHDFTSYKEATGQETDSVYMEVQYTDVSSRDFSLKEGTPARSVID</sequence>
<evidence type="ECO:0000256" key="3">
    <source>
        <dbReference type="ARBA" id="ARBA00022729"/>
    </source>
</evidence>
<dbReference type="InterPro" id="IPR052052">
    <property type="entry name" value="Polysaccharide_Lyase_9"/>
</dbReference>
<keyword evidence="2" id="KW-0964">Secreted</keyword>
<keyword evidence="6" id="KW-1185">Reference proteome</keyword>
<evidence type="ECO:0000256" key="1">
    <source>
        <dbReference type="ARBA" id="ARBA00004613"/>
    </source>
</evidence>
<dbReference type="Proteomes" id="UP000219356">
    <property type="component" value="Unassembled WGS sequence"/>
</dbReference>
<dbReference type="SUPFAM" id="SSF51126">
    <property type="entry name" value="Pectin lyase-like"/>
    <property type="match status" value="1"/>
</dbReference>
<gene>
    <name evidence="5" type="ORF">SAMN05421503_0161</name>
</gene>
<reference evidence="6" key="1">
    <citation type="submission" date="2017-09" db="EMBL/GenBank/DDBJ databases">
        <authorList>
            <person name="Varghese N."/>
            <person name="Submissions S."/>
        </authorList>
    </citation>
    <scope>NUCLEOTIDE SEQUENCE [LARGE SCALE GENOMIC DNA]</scope>
    <source>
        <strain evidence="6">CGMCC 1.8913</strain>
    </source>
</reference>
<organism evidence="5 6">
    <name type="scientific">Terribacillus aidingensis</name>
    <dbReference type="NCBI Taxonomy" id="586416"/>
    <lineage>
        <taxon>Bacteria</taxon>
        <taxon>Bacillati</taxon>
        <taxon>Bacillota</taxon>
        <taxon>Bacilli</taxon>
        <taxon>Bacillales</taxon>
        <taxon>Bacillaceae</taxon>
        <taxon>Terribacillus</taxon>
    </lineage>
</organism>
<dbReference type="GO" id="GO:0005576">
    <property type="term" value="C:extracellular region"/>
    <property type="evidence" value="ECO:0007669"/>
    <property type="project" value="UniProtKB-SubCell"/>
</dbReference>
<dbReference type="Gene3D" id="2.160.20.10">
    <property type="entry name" value="Single-stranded right-handed beta-helix, Pectin lyase-like"/>
    <property type="match status" value="1"/>
</dbReference>
<keyword evidence="3" id="KW-0732">Signal</keyword>
<comment type="subcellular location">
    <subcellularLocation>
        <location evidence="1">Secreted</location>
    </subcellularLocation>
</comment>
<dbReference type="SMART" id="SM00710">
    <property type="entry name" value="PbH1"/>
    <property type="match status" value="7"/>
</dbReference>
<dbReference type="InterPro" id="IPR006626">
    <property type="entry name" value="PbH1"/>
</dbReference>
<name>A0A285N141_9BACI</name>
<evidence type="ECO:0000313" key="5">
    <source>
        <dbReference type="EMBL" id="SNZ02643.1"/>
    </source>
</evidence>